<proteinExistence type="predicted"/>
<accession>A0A1M6NQS0</accession>
<evidence type="ECO:0000313" key="3">
    <source>
        <dbReference type="Proteomes" id="UP000184474"/>
    </source>
</evidence>
<dbReference type="Proteomes" id="UP000184474">
    <property type="component" value="Unassembled WGS sequence"/>
</dbReference>
<organism evidence="2 3">
    <name type="scientific">Reichenbachiella agariperforans</name>
    <dbReference type="NCBI Taxonomy" id="156994"/>
    <lineage>
        <taxon>Bacteria</taxon>
        <taxon>Pseudomonadati</taxon>
        <taxon>Bacteroidota</taxon>
        <taxon>Cytophagia</taxon>
        <taxon>Cytophagales</taxon>
        <taxon>Reichenbachiellaceae</taxon>
        <taxon>Reichenbachiella</taxon>
    </lineage>
</organism>
<feature type="transmembrane region" description="Helical" evidence="1">
    <location>
        <begin position="6"/>
        <end position="26"/>
    </location>
</feature>
<keyword evidence="1" id="KW-1133">Transmembrane helix</keyword>
<evidence type="ECO:0000313" key="2">
    <source>
        <dbReference type="EMBL" id="SHJ98077.1"/>
    </source>
</evidence>
<keyword evidence="1" id="KW-0812">Transmembrane</keyword>
<dbReference type="AlphaFoldDB" id="A0A1M6NQS0"/>
<dbReference type="EMBL" id="FRAA01000002">
    <property type="protein sequence ID" value="SHJ98077.1"/>
    <property type="molecule type" value="Genomic_DNA"/>
</dbReference>
<feature type="transmembrane region" description="Helical" evidence="1">
    <location>
        <begin position="93"/>
        <end position="113"/>
    </location>
</feature>
<evidence type="ECO:0000256" key="1">
    <source>
        <dbReference type="SAM" id="Phobius"/>
    </source>
</evidence>
<keyword evidence="3" id="KW-1185">Reference proteome</keyword>
<dbReference type="RefSeq" id="WP_073121299.1">
    <property type="nucleotide sequence ID" value="NZ_FRAA01000002.1"/>
</dbReference>
<evidence type="ECO:0008006" key="4">
    <source>
        <dbReference type="Google" id="ProtNLM"/>
    </source>
</evidence>
<protein>
    <recommendedName>
        <fullName evidence="4">Small multi-drug export protein</fullName>
    </recommendedName>
</protein>
<sequence length="152" mass="17209">MATEIIKYLTVYLSSTIKVIFGCLLGTGYGHHFLITGVLTTLGMMTSVYIVTYFGTNIRHASQAVLRRKQRNIFSRKSRQYVRVWQKYGMPGIAFLTPLLLMPIGGAVIANAFGAKKKDIFKYMWISCTFWGFVLSALVKFAGHWIPFLDLP</sequence>
<dbReference type="STRING" id="156994.SAMN04488028_102364"/>
<keyword evidence="1" id="KW-0472">Membrane</keyword>
<gene>
    <name evidence="2" type="ORF">SAMN04488028_102364</name>
</gene>
<reference evidence="3" key="1">
    <citation type="submission" date="2016-11" db="EMBL/GenBank/DDBJ databases">
        <authorList>
            <person name="Varghese N."/>
            <person name="Submissions S."/>
        </authorList>
    </citation>
    <scope>NUCLEOTIDE SEQUENCE [LARGE SCALE GENOMIC DNA]</scope>
    <source>
        <strain evidence="3">DSM 26134</strain>
    </source>
</reference>
<feature type="transmembrane region" description="Helical" evidence="1">
    <location>
        <begin position="125"/>
        <end position="146"/>
    </location>
</feature>
<name>A0A1M6NQS0_REIAG</name>
<feature type="transmembrane region" description="Helical" evidence="1">
    <location>
        <begin position="33"/>
        <end position="54"/>
    </location>
</feature>